<gene>
    <name evidence="1" type="ordered locus">cce_3640</name>
</gene>
<dbReference type="Proteomes" id="UP000001203">
    <property type="component" value="Chromosome circular"/>
</dbReference>
<sequence>MNISGGFAMNYRKLLLNLGVGTLISVPVVLANGEMAKAQRRVLTIHNHTEANITELYVSPEWSRYWGDNILDRTLKPGDSATVVITGNTCEYDILARDANYEEVPPGGFGDFNICDNDHFGLTDHTMRVVQWP</sequence>
<dbReference type="AlphaFoldDB" id="B1X0U9"/>
<accession>B1X0U9</accession>
<dbReference type="eggNOG" id="ENOG5033E5C">
    <property type="taxonomic scope" value="Bacteria"/>
</dbReference>
<dbReference type="STRING" id="43989.cce_3640"/>
<keyword evidence="2" id="KW-1185">Reference proteome</keyword>
<dbReference type="KEGG" id="cyt:cce_3640"/>
<evidence type="ECO:0000313" key="1">
    <source>
        <dbReference type="EMBL" id="ACB52988.1"/>
    </source>
</evidence>
<protein>
    <submittedName>
        <fullName evidence="1">Uncharacterized protein</fullName>
    </submittedName>
</protein>
<dbReference type="EMBL" id="CP000806">
    <property type="protein sequence ID" value="ACB52988.1"/>
    <property type="molecule type" value="Genomic_DNA"/>
</dbReference>
<organism evidence="1 2">
    <name type="scientific">Crocosphaera subtropica (strain ATCC 51142 / BH68)</name>
    <name type="common">Cyanothece sp. (strain ATCC 51142)</name>
    <dbReference type="NCBI Taxonomy" id="43989"/>
    <lineage>
        <taxon>Bacteria</taxon>
        <taxon>Bacillati</taxon>
        <taxon>Cyanobacteriota</taxon>
        <taxon>Cyanophyceae</taxon>
        <taxon>Oscillatoriophycideae</taxon>
        <taxon>Chroococcales</taxon>
        <taxon>Aphanothecaceae</taxon>
        <taxon>Crocosphaera</taxon>
        <taxon>Crocosphaera subtropica</taxon>
    </lineage>
</organism>
<evidence type="ECO:0000313" key="2">
    <source>
        <dbReference type="Proteomes" id="UP000001203"/>
    </source>
</evidence>
<proteinExistence type="predicted"/>
<reference evidence="1 2" key="1">
    <citation type="journal article" date="2008" name="Proc. Natl. Acad. Sci. U.S.A.">
        <title>The genome of Cyanothece 51142, a unicellular diazotrophic cyanobacterium important in the marine nitrogen cycle.</title>
        <authorList>
            <person name="Welsh E.A."/>
            <person name="Liberton M."/>
            <person name="Stoeckel J."/>
            <person name="Loh T."/>
            <person name="Elvitigala T."/>
            <person name="Wang C."/>
            <person name="Wollam A."/>
            <person name="Fulton R.S."/>
            <person name="Clifton S.W."/>
            <person name="Jacobs J.M."/>
            <person name="Aurora R."/>
            <person name="Ghosh B.K."/>
            <person name="Sherman L.A."/>
            <person name="Smith R.D."/>
            <person name="Wilson R.K."/>
            <person name="Pakrasi H.B."/>
        </authorList>
    </citation>
    <scope>NUCLEOTIDE SEQUENCE [LARGE SCALE GENOMIC DNA]</scope>
    <source>
        <strain evidence="2">ATCC 51142 / BH68</strain>
    </source>
</reference>
<dbReference type="HOGENOM" id="CLU_1966646_0_0_3"/>
<name>B1X0U9_CROS5</name>